<name>A0AAV2KCS6_KNICA</name>
<keyword evidence="2" id="KW-1185">Reference proteome</keyword>
<dbReference type="EMBL" id="OZ035840">
    <property type="protein sequence ID" value="CAL1587743.1"/>
    <property type="molecule type" value="Genomic_DNA"/>
</dbReference>
<dbReference type="AlphaFoldDB" id="A0AAV2KCS6"/>
<reference evidence="1 2" key="1">
    <citation type="submission" date="2024-04" db="EMBL/GenBank/DDBJ databases">
        <authorList>
            <person name="Waldvogel A.-M."/>
            <person name="Schoenle A."/>
        </authorList>
    </citation>
    <scope>NUCLEOTIDE SEQUENCE [LARGE SCALE GENOMIC DNA]</scope>
</reference>
<dbReference type="Proteomes" id="UP001497482">
    <property type="component" value="Chromosome 18"/>
</dbReference>
<evidence type="ECO:0000313" key="2">
    <source>
        <dbReference type="Proteomes" id="UP001497482"/>
    </source>
</evidence>
<gene>
    <name evidence="1" type="ORF">KC01_LOCUS17670</name>
</gene>
<accession>A0AAV2KCS6</accession>
<organism evidence="1 2">
    <name type="scientific">Knipowitschia caucasica</name>
    <name type="common">Caucasian dwarf goby</name>
    <name type="synonym">Pomatoschistus caucasicus</name>
    <dbReference type="NCBI Taxonomy" id="637954"/>
    <lineage>
        <taxon>Eukaryota</taxon>
        <taxon>Metazoa</taxon>
        <taxon>Chordata</taxon>
        <taxon>Craniata</taxon>
        <taxon>Vertebrata</taxon>
        <taxon>Euteleostomi</taxon>
        <taxon>Actinopterygii</taxon>
        <taxon>Neopterygii</taxon>
        <taxon>Teleostei</taxon>
        <taxon>Neoteleostei</taxon>
        <taxon>Acanthomorphata</taxon>
        <taxon>Gobiaria</taxon>
        <taxon>Gobiiformes</taxon>
        <taxon>Gobioidei</taxon>
        <taxon>Gobiidae</taxon>
        <taxon>Gobiinae</taxon>
        <taxon>Knipowitschia</taxon>
    </lineage>
</organism>
<evidence type="ECO:0000313" key="1">
    <source>
        <dbReference type="EMBL" id="CAL1587743.1"/>
    </source>
</evidence>
<proteinExistence type="predicted"/>
<sequence length="99" mass="10665">MRAESPGVALKTSIKRSSPAVRQLCSITASHDSDFAVSPQNAPLPTQTCSVCPQKQDYGYTCSIAPPSPYTRLSSSLSVFLQLVADKKPRRAGVRSLRV</sequence>
<protein>
    <submittedName>
        <fullName evidence="1">Uncharacterized protein</fullName>
    </submittedName>
</protein>